<sequence length="531" mass="58171">MTLASMDRHCDRQLDQSQKRLKEAASGYGSSGRTLAGRLENPCHDPSGGGRTRYVTEKGQELHKEQVRRVEHRFIKSYNKWKTIIKDAKGVLSGACSHSLLHEHITKNNLAKYETSRHGENEAGNGSTSCCSHEKAFTAMELALQETSACHNQQLETLSDQIQQHMQAKQTPAVSPPISPSVPTVLGPEPHLSALEQLHTATNLILLSLAVSDFLMGFLQMPVEILILRGCWLLGDFMCAVNYFMSALLASVSVGNILLISVDRYVAICDPMFYSTKVTMKRVQLCICLCWIFCAFYHTWFLRDFLKQPDMYNSCYGECVVVINYVDGVFDFILTFLSPIVVIIVLYMRVFVVAVSQARAMHSHNAAVTLQHSKTVAAKKSEIKAAMTLGVVVVVFLLCLCPFYIHSASLVAENVVLLEGTSVVAAADLHTKREVFEKVMAVRRLKEEEMILCREMQQHWTALKARSLELGTISSDFDGGGSGDGEEDAGGSGDREEDAGGSKDKEDDGGGSGDKEEDGGGSGGEEEGAGG</sequence>
<accession>A0ACB7EH56</accession>
<comment type="caution">
    <text evidence="1">The sequence shown here is derived from an EMBL/GenBank/DDBJ whole genome shotgun (WGS) entry which is preliminary data.</text>
</comment>
<organism evidence="1 2">
    <name type="scientific">Nibea albiflora</name>
    <name type="common">Yellow drum</name>
    <name type="synonym">Corvina albiflora</name>
    <dbReference type="NCBI Taxonomy" id="240163"/>
    <lineage>
        <taxon>Eukaryota</taxon>
        <taxon>Metazoa</taxon>
        <taxon>Chordata</taxon>
        <taxon>Craniata</taxon>
        <taxon>Vertebrata</taxon>
        <taxon>Euteleostomi</taxon>
        <taxon>Actinopterygii</taxon>
        <taxon>Neopterygii</taxon>
        <taxon>Teleostei</taxon>
        <taxon>Neoteleostei</taxon>
        <taxon>Acanthomorphata</taxon>
        <taxon>Eupercaria</taxon>
        <taxon>Sciaenidae</taxon>
        <taxon>Nibea</taxon>
    </lineage>
</organism>
<evidence type="ECO:0000313" key="2">
    <source>
        <dbReference type="Proteomes" id="UP000805704"/>
    </source>
</evidence>
<dbReference type="EMBL" id="CM024796">
    <property type="protein sequence ID" value="KAG8000943.1"/>
    <property type="molecule type" value="Genomic_DNA"/>
</dbReference>
<name>A0ACB7EH56_NIBAL</name>
<keyword evidence="1" id="KW-0675">Receptor</keyword>
<protein>
    <submittedName>
        <fullName evidence="1">Trace amine-associated receptor 1</fullName>
    </submittedName>
</protein>
<keyword evidence="2" id="KW-1185">Reference proteome</keyword>
<evidence type="ECO:0000313" key="1">
    <source>
        <dbReference type="EMBL" id="KAG8000943.1"/>
    </source>
</evidence>
<dbReference type="Proteomes" id="UP000805704">
    <property type="component" value="Chromosome 8"/>
</dbReference>
<reference evidence="1" key="1">
    <citation type="submission" date="2020-04" db="EMBL/GenBank/DDBJ databases">
        <title>A chromosome-scale assembly and high-density genetic map of the yellow drum (Nibea albiflora) genome.</title>
        <authorList>
            <person name="Xu D."/>
            <person name="Zhang W."/>
            <person name="Chen R."/>
            <person name="Tan P."/>
            <person name="Wang L."/>
            <person name="Song H."/>
            <person name="Tian L."/>
            <person name="Zhu Q."/>
            <person name="Wang B."/>
        </authorList>
    </citation>
    <scope>NUCLEOTIDE SEQUENCE</scope>
    <source>
        <strain evidence="1">ZJHYS-2018</strain>
    </source>
</reference>
<proteinExistence type="predicted"/>
<gene>
    <name evidence="1" type="primary">TAAR1.6</name>
    <name evidence="1" type="ORF">GBF38_018246</name>
</gene>